<dbReference type="Proteomes" id="UP000828390">
    <property type="component" value="Unassembled WGS sequence"/>
</dbReference>
<keyword evidence="2" id="KW-1185">Reference proteome</keyword>
<gene>
    <name evidence="1" type="ORF">DPMN_000096</name>
</gene>
<organism evidence="1 2">
    <name type="scientific">Dreissena polymorpha</name>
    <name type="common">Zebra mussel</name>
    <name type="synonym">Mytilus polymorpha</name>
    <dbReference type="NCBI Taxonomy" id="45954"/>
    <lineage>
        <taxon>Eukaryota</taxon>
        <taxon>Metazoa</taxon>
        <taxon>Spiralia</taxon>
        <taxon>Lophotrochozoa</taxon>
        <taxon>Mollusca</taxon>
        <taxon>Bivalvia</taxon>
        <taxon>Autobranchia</taxon>
        <taxon>Heteroconchia</taxon>
        <taxon>Euheterodonta</taxon>
        <taxon>Imparidentia</taxon>
        <taxon>Neoheterodontei</taxon>
        <taxon>Myida</taxon>
        <taxon>Dreissenoidea</taxon>
        <taxon>Dreissenidae</taxon>
        <taxon>Dreissena</taxon>
    </lineage>
</organism>
<reference evidence="1" key="2">
    <citation type="submission" date="2020-11" db="EMBL/GenBank/DDBJ databases">
        <authorList>
            <person name="McCartney M.A."/>
            <person name="Auch B."/>
            <person name="Kono T."/>
            <person name="Mallez S."/>
            <person name="Becker A."/>
            <person name="Gohl D.M."/>
            <person name="Silverstein K.A.T."/>
            <person name="Koren S."/>
            <person name="Bechman K.B."/>
            <person name="Herman A."/>
            <person name="Abrahante J.E."/>
            <person name="Garbe J."/>
        </authorList>
    </citation>
    <scope>NUCLEOTIDE SEQUENCE</scope>
    <source>
        <strain evidence="1">Duluth1</strain>
        <tissue evidence="1">Whole animal</tissue>
    </source>
</reference>
<comment type="caution">
    <text evidence="1">The sequence shown here is derived from an EMBL/GenBank/DDBJ whole genome shotgun (WGS) entry which is preliminary data.</text>
</comment>
<dbReference type="AlphaFoldDB" id="A0A9D4MHK5"/>
<name>A0A9D4MHK5_DREPO</name>
<accession>A0A9D4MHK5</accession>
<reference evidence="1" key="1">
    <citation type="journal article" date="2019" name="bioRxiv">
        <title>The Genome of the Zebra Mussel, Dreissena polymorpha: A Resource for Invasive Species Research.</title>
        <authorList>
            <person name="McCartney M.A."/>
            <person name="Auch B."/>
            <person name="Kono T."/>
            <person name="Mallez S."/>
            <person name="Zhang Y."/>
            <person name="Obille A."/>
            <person name="Becker A."/>
            <person name="Abrahante J.E."/>
            <person name="Garbe J."/>
            <person name="Badalamenti J.P."/>
            <person name="Herman A."/>
            <person name="Mangelson H."/>
            <person name="Liachko I."/>
            <person name="Sullivan S."/>
            <person name="Sone E.D."/>
            <person name="Koren S."/>
            <person name="Silverstein K.A.T."/>
            <person name="Beckman K.B."/>
            <person name="Gohl D.M."/>
        </authorList>
    </citation>
    <scope>NUCLEOTIDE SEQUENCE</scope>
    <source>
        <strain evidence="1">Duluth1</strain>
        <tissue evidence="1">Whole animal</tissue>
    </source>
</reference>
<evidence type="ECO:0000313" key="1">
    <source>
        <dbReference type="EMBL" id="KAH3876259.1"/>
    </source>
</evidence>
<evidence type="ECO:0000313" key="2">
    <source>
        <dbReference type="Proteomes" id="UP000828390"/>
    </source>
</evidence>
<dbReference type="EMBL" id="JAIWYP010000001">
    <property type="protein sequence ID" value="KAH3876259.1"/>
    <property type="molecule type" value="Genomic_DNA"/>
</dbReference>
<proteinExistence type="predicted"/>
<protein>
    <submittedName>
        <fullName evidence="1">Uncharacterized protein</fullName>
    </submittedName>
</protein>
<sequence length="63" mass="7650">MVSQELLQHVAVLAGQQDFLDGQVALLLVRMRRRRRNRRLSSERWLQFGHYDRLMPELRMEDQ</sequence>